<evidence type="ECO:0000313" key="4">
    <source>
        <dbReference type="Proteomes" id="UP000014978"/>
    </source>
</evidence>
<dbReference type="HOGENOM" id="CLU_692936_0_0_1"/>
<dbReference type="InParanoid" id="S7XH11"/>
<keyword evidence="2" id="KW-0812">Transmembrane</keyword>
<dbReference type="VEuPathDB" id="MicrosporidiaDB:SLOPH_1194"/>
<feature type="compositionally biased region" description="Polar residues" evidence="1">
    <location>
        <begin position="314"/>
        <end position="326"/>
    </location>
</feature>
<evidence type="ECO:0000256" key="2">
    <source>
        <dbReference type="SAM" id="Phobius"/>
    </source>
</evidence>
<keyword evidence="2" id="KW-0472">Membrane</keyword>
<evidence type="ECO:0000313" key="3">
    <source>
        <dbReference type="EMBL" id="EPR78344.1"/>
    </source>
</evidence>
<gene>
    <name evidence="3" type="ORF">SLOPH_1194</name>
</gene>
<dbReference type="EMBL" id="ATCN01000852">
    <property type="protein sequence ID" value="EPR78344.1"/>
    <property type="molecule type" value="Genomic_DNA"/>
</dbReference>
<dbReference type="Proteomes" id="UP000014978">
    <property type="component" value="Unassembled WGS sequence"/>
</dbReference>
<accession>S7XH11</accession>
<proteinExistence type="predicted"/>
<feature type="transmembrane region" description="Helical" evidence="2">
    <location>
        <begin position="364"/>
        <end position="387"/>
    </location>
</feature>
<evidence type="ECO:0000256" key="1">
    <source>
        <dbReference type="SAM" id="MobiDB-lite"/>
    </source>
</evidence>
<organism evidence="3 4">
    <name type="scientific">Spraguea lophii (strain 42_110)</name>
    <name type="common">Microsporidian parasite</name>
    <dbReference type="NCBI Taxonomy" id="1358809"/>
    <lineage>
        <taxon>Eukaryota</taxon>
        <taxon>Fungi</taxon>
        <taxon>Fungi incertae sedis</taxon>
        <taxon>Microsporidia</taxon>
        <taxon>Spragueidae</taxon>
        <taxon>Spraguea</taxon>
    </lineage>
</organism>
<protein>
    <submittedName>
        <fullName evidence="3">Uncharacterized protein</fullName>
    </submittedName>
</protein>
<name>S7XH11_SPRLO</name>
<feature type="region of interest" description="Disordered" evidence="1">
    <location>
        <begin position="306"/>
        <end position="357"/>
    </location>
</feature>
<reference evidence="4" key="1">
    <citation type="journal article" date="2013" name="PLoS Genet.">
        <title>The genome of Spraguea lophii and the basis of host-microsporidian interactions.</title>
        <authorList>
            <person name="Campbell S.E."/>
            <person name="Williams T.A."/>
            <person name="Yousuf A."/>
            <person name="Soanes D.M."/>
            <person name="Paszkiewicz K.H."/>
            <person name="Williams B.A.P."/>
        </authorList>
    </citation>
    <scope>NUCLEOTIDE SEQUENCE [LARGE SCALE GENOMIC DNA]</scope>
    <source>
        <strain evidence="4">42_110</strain>
    </source>
</reference>
<feature type="compositionally biased region" description="Low complexity" evidence="1">
    <location>
        <begin position="328"/>
        <end position="340"/>
    </location>
</feature>
<feature type="transmembrane region" description="Helical" evidence="2">
    <location>
        <begin position="20"/>
        <end position="41"/>
    </location>
</feature>
<sequence length="398" mass="46899">MIRFFSFHPPMNQFKYIYNFLQFFQIKSIYTIMWIFIHLNISKASINSEHSNITWYVEDSYIPLSCFTYLFFNEKTRSVNDLRNKIINTNEYCTLKAQLQEYFTKNSSCERDIDKYFSMLNEHMKEKTSVVFKISGMYNQLKDNLKRYSKDVNDIYNIYKKVFEKSSCQGLFNDTTKKALLFQKLLETYSERKQDETFDKSTCFTIIYYFRLFIKLSLDLVNNETRFCGCISSIIHKIDKNTVNQKLITRSSDNKPIFKQILALLVIVNQNSRVGIPDQTNVNPEDNVTEYLNELLINPNLSDDKSKEVKNIPDNHNQQPTPTTESLIDIPKNPKPIDNIPQKEKEPPKNQIKKKNTDKNNGRISIFQMILSAIGILQITIIFLFLLKPSFLSYLQIF</sequence>
<dbReference type="AlphaFoldDB" id="S7XH11"/>
<comment type="caution">
    <text evidence="3">The sequence shown here is derived from an EMBL/GenBank/DDBJ whole genome shotgun (WGS) entry which is preliminary data.</text>
</comment>
<keyword evidence="4" id="KW-1185">Reference proteome</keyword>
<keyword evidence="2" id="KW-1133">Transmembrane helix</keyword>